<dbReference type="Proteomes" id="UP000749559">
    <property type="component" value="Unassembled WGS sequence"/>
</dbReference>
<dbReference type="AlphaFoldDB" id="A0A8S4P6X0"/>
<feature type="compositionally biased region" description="Polar residues" evidence="1">
    <location>
        <begin position="23"/>
        <end position="35"/>
    </location>
</feature>
<keyword evidence="3" id="KW-1185">Reference proteome</keyword>
<accession>A0A8S4P6X0</accession>
<proteinExistence type="predicted"/>
<name>A0A8S4P6X0_OWEFU</name>
<feature type="compositionally biased region" description="Basic and acidic residues" evidence="1">
    <location>
        <begin position="37"/>
        <end position="64"/>
    </location>
</feature>
<protein>
    <submittedName>
        <fullName evidence="2">Uncharacterized protein</fullName>
    </submittedName>
</protein>
<evidence type="ECO:0000256" key="1">
    <source>
        <dbReference type="SAM" id="MobiDB-lite"/>
    </source>
</evidence>
<feature type="non-terminal residue" evidence="2">
    <location>
        <position position="304"/>
    </location>
</feature>
<gene>
    <name evidence="2" type="ORF">OFUS_LOCUS14133</name>
</gene>
<comment type="caution">
    <text evidence="2">The sequence shown here is derived from an EMBL/GenBank/DDBJ whole genome shotgun (WGS) entry which is preliminary data.</text>
</comment>
<evidence type="ECO:0000313" key="3">
    <source>
        <dbReference type="Proteomes" id="UP000749559"/>
    </source>
</evidence>
<feature type="compositionally biased region" description="Polar residues" evidence="1">
    <location>
        <begin position="86"/>
        <end position="106"/>
    </location>
</feature>
<organism evidence="2 3">
    <name type="scientific">Owenia fusiformis</name>
    <name type="common">Polychaete worm</name>
    <dbReference type="NCBI Taxonomy" id="6347"/>
    <lineage>
        <taxon>Eukaryota</taxon>
        <taxon>Metazoa</taxon>
        <taxon>Spiralia</taxon>
        <taxon>Lophotrochozoa</taxon>
        <taxon>Annelida</taxon>
        <taxon>Polychaeta</taxon>
        <taxon>Sedentaria</taxon>
        <taxon>Canalipalpata</taxon>
        <taxon>Sabellida</taxon>
        <taxon>Oweniida</taxon>
        <taxon>Oweniidae</taxon>
        <taxon>Owenia</taxon>
    </lineage>
</organism>
<feature type="region of interest" description="Disordered" evidence="1">
    <location>
        <begin position="1"/>
        <end position="162"/>
    </location>
</feature>
<reference evidence="2" key="1">
    <citation type="submission" date="2022-03" db="EMBL/GenBank/DDBJ databases">
        <authorList>
            <person name="Martin C."/>
        </authorList>
    </citation>
    <scope>NUCLEOTIDE SEQUENCE</scope>
</reference>
<sequence>GSLSKLGWVEDDSSASSTPSQSPRHTTGPSEQISQADIEKDAAECSAEKSQAKCDGIKSERKMSSEVTSQNMISEDEPKFKKINSQDDQTQNAAQSEDVSSANDETMASIDEAQCKDVYSSDDQTRPCKDESSTKDVLSDDIEHNDPCENSAVRENKKSVEQSSPVIVKIVHNSELFIAQTEKQCGDPNEQLLSPLSNVDSNKSRFTFLDSNELEESMMPLQSSSSEKVPINNFDGIVCTKSMSTHIDKADHNDKCISTDRNEIQDIEIEVEKVNKNKVDDDCSSEDAVTSIIADLFTSKRPWF</sequence>
<dbReference type="EMBL" id="CAIIXF020000007">
    <property type="protein sequence ID" value="CAH1788644.1"/>
    <property type="molecule type" value="Genomic_DNA"/>
</dbReference>
<feature type="compositionally biased region" description="Basic and acidic residues" evidence="1">
    <location>
        <begin position="123"/>
        <end position="160"/>
    </location>
</feature>
<feature type="non-terminal residue" evidence="2">
    <location>
        <position position="1"/>
    </location>
</feature>
<evidence type="ECO:0000313" key="2">
    <source>
        <dbReference type="EMBL" id="CAH1788644.1"/>
    </source>
</evidence>